<dbReference type="Proteomes" id="UP000077115">
    <property type="component" value="Unassembled WGS sequence"/>
</dbReference>
<reference evidence="1 2" key="1">
    <citation type="submission" date="2006-10" db="EMBL/GenBank/DDBJ databases">
        <title>The Genome Sequence of Batrachochytrium dendrobatidis JEL423.</title>
        <authorList>
            <consortium name="The Broad Institute Genome Sequencing Platform"/>
            <person name="Birren B."/>
            <person name="Lander E."/>
            <person name="Galagan J."/>
            <person name="Cuomo C."/>
            <person name="Devon K."/>
            <person name="Jaffe D."/>
            <person name="Butler J."/>
            <person name="Alvarez P."/>
            <person name="Gnerre S."/>
            <person name="Grabherr M."/>
            <person name="Kleber M."/>
            <person name="Mauceli E."/>
            <person name="Brockman W."/>
            <person name="Young S."/>
            <person name="LaButti K."/>
            <person name="Sykes S."/>
            <person name="DeCaprio D."/>
            <person name="Crawford M."/>
            <person name="Koehrsen M."/>
            <person name="Engels R."/>
            <person name="Montgomery P."/>
            <person name="Pearson M."/>
            <person name="Howarth C."/>
            <person name="Larson L."/>
            <person name="White J."/>
            <person name="O'Leary S."/>
            <person name="Kodira C."/>
            <person name="Zeng Q."/>
            <person name="Yandava C."/>
            <person name="Alvarado L."/>
            <person name="Longcore J."/>
            <person name="James T."/>
        </authorList>
    </citation>
    <scope>NUCLEOTIDE SEQUENCE [LARGE SCALE GENOMIC DNA]</scope>
    <source>
        <strain evidence="1 2">JEL423</strain>
    </source>
</reference>
<dbReference type="OrthoDB" id="245150at2759"/>
<dbReference type="GO" id="GO:0000814">
    <property type="term" value="C:ESCRT II complex"/>
    <property type="evidence" value="ECO:0007669"/>
    <property type="project" value="InterPro"/>
</dbReference>
<dbReference type="Gene3D" id="1.10.10.10">
    <property type="entry name" value="Winged helix-like DNA-binding domain superfamily/Winged helix DNA-binding domain"/>
    <property type="match status" value="1"/>
</dbReference>
<dbReference type="eggNOG" id="KOG4068">
    <property type="taxonomic scope" value="Eukaryota"/>
</dbReference>
<dbReference type="GO" id="GO:0042803">
    <property type="term" value="F:protein homodimerization activity"/>
    <property type="evidence" value="ECO:0007669"/>
    <property type="project" value="TreeGrafter"/>
</dbReference>
<dbReference type="PANTHER" id="PTHR13149">
    <property type="entry name" value="VACUOLAR PROTEIN SORTING-ASSOCIATED PROTEIN VPS25"/>
    <property type="match status" value="1"/>
</dbReference>
<gene>
    <name evidence="1" type="ORF">BDEG_20596</name>
</gene>
<dbReference type="Pfam" id="PF05871">
    <property type="entry name" value="ESCRT-II"/>
    <property type="match status" value="1"/>
</dbReference>
<dbReference type="VEuPathDB" id="FungiDB:BDEG_20596"/>
<reference evidence="1 2" key="2">
    <citation type="submission" date="2016-05" db="EMBL/GenBank/DDBJ databases">
        <title>Lineage-specific infection strategies underlie the spectrum of fungal disease in amphibians.</title>
        <authorList>
            <person name="Cuomo C.A."/>
            <person name="Farrer R.A."/>
            <person name="James T."/>
            <person name="Longcore J."/>
            <person name="Birren B."/>
        </authorList>
    </citation>
    <scope>NUCLEOTIDE SEQUENCE [LARGE SCALE GENOMIC DNA]</scope>
    <source>
        <strain evidence="1 2">JEL423</strain>
    </source>
</reference>
<dbReference type="GO" id="GO:0005198">
    <property type="term" value="F:structural molecule activity"/>
    <property type="evidence" value="ECO:0007669"/>
    <property type="project" value="TreeGrafter"/>
</dbReference>
<dbReference type="SUPFAM" id="SSF46785">
    <property type="entry name" value="Winged helix' DNA-binding domain"/>
    <property type="match status" value="1"/>
</dbReference>
<dbReference type="PANTHER" id="PTHR13149:SF0">
    <property type="entry name" value="VACUOLAR PROTEIN-SORTING-ASSOCIATED PROTEIN 25"/>
    <property type="match status" value="1"/>
</dbReference>
<evidence type="ECO:0000313" key="2">
    <source>
        <dbReference type="Proteomes" id="UP000077115"/>
    </source>
</evidence>
<proteinExistence type="predicted"/>
<organism evidence="1 2">
    <name type="scientific">Batrachochytrium dendrobatidis (strain JEL423)</name>
    <dbReference type="NCBI Taxonomy" id="403673"/>
    <lineage>
        <taxon>Eukaryota</taxon>
        <taxon>Fungi</taxon>
        <taxon>Fungi incertae sedis</taxon>
        <taxon>Chytridiomycota</taxon>
        <taxon>Chytridiomycota incertae sedis</taxon>
        <taxon>Chytridiomycetes</taxon>
        <taxon>Rhizophydiales</taxon>
        <taxon>Rhizophydiales incertae sedis</taxon>
        <taxon>Batrachochytrium</taxon>
    </lineage>
</organism>
<dbReference type="EMBL" id="DS022300">
    <property type="protein sequence ID" value="OAJ36421.1"/>
    <property type="molecule type" value="Genomic_DNA"/>
</dbReference>
<name>A0A177WAK6_BATDL</name>
<dbReference type="InterPro" id="IPR008570">
    <property type="entry name" value="ESCRT-II_cplx_Vps25-sub"/>
</dbReference>
<dbReference type="InterPro" id="IPR036390">
    <property type="entry name" value="WH_DNA-bd_sf"/>
</dbReference>
<evidence type="ECO:0000313" key="1">
    <source>
        <dbReference type="EMBL" id="OAJ36421.1"/>
    </source>
</evidence>
<sequence length="79" mass="9333">MAEWESKDKNRCLIYWRTPEEWASQVYTWVFNTGRTGTVCTTYEVFCGDETEGECKLYYISNINPWLLTICKNSFNPIS</sequence>
<dbReference type="GO" id="GO:0043328">
    <property type="term" value="P:protein transport to vacuole involved in ubiquitin-dependent protein catabolic process via the multivesicular body sorting pathway"/>
    <property type="evidence" value="ECO:0007669"/>
    <property type="project" value="TreeGrafter"/>
</dbReference>
<dbReference type="AlphaFoldDB" id="A0A177WAK6"/>
<dbReference type="STRING" id="403673.A0A177WAK6"/>
<protein>
    <submittedName>
        <fullName evidence="1">Uncharacterized protein</fullName>
    </submittedName>
</protein>
<accession>A0A177WAK6</accession>
<dbReference type="InterPro" id="IPR036388">
    <property type="entry name" value="WH-like_DNA-bd_sf"/>
</dbReference>